<feature type="chain" id="PRO_5022098825" evidence="1">
    <location>
        <begin position="30"/>
        <end position="545"/>
    </location>
</feature>
<dbReference type="Proteomes" id="UP000320813">
    <property type="component" value="Unassembled WGS sequence"/>
</dbReference>
<reference evidence="2 3" key="1">
    <citation type="submission" date="2019-01" db="EMBL/GenBank/DDBJ databases">
        <title>Insights into ecological role of a new deltaproteobacterial order Candidatus Sinidesulfobacterales (Sva0485) by metagenomics and metatranscriptomics.</title>
        <authorList>
            <person name="Tan S."/>
            <person name="Liu J."/>
            <person name="Fang Y."/>
            <person name="Hedlund B.P."/>
            <person name="Lian Z.H."/>
            <person name="Huang L.Y."/>
            <person name="Li J.T."/>
            <person name="Huang L.N."/>
            <person name="Li W.J."/>
            <person name="Jiang H.C."/>
            <person name="Dong H.L."/>
            <person name="Shu W.S."/>
        </authorList>
    </citation>
    <scope>NUCLEOTIDE SEQUENCE [LARGE SCALE GENOMIC DNA]</scope>
    <source>
        <strain evidence="2">AP3</strain>
    </source>
</reference>
<accession>A0A519BC31</accession>
<keyword evidence="1" id="KW-0732">Signal</keyword>
<feature type="signal peptide" evidence="1">
    <location>
        <begin position="1"/>
        <end position="29"/>
    </location>
</feature>
<gene>
    <name evidence="2" type="ORF">EVJ47_00405</name>
</gene>
<organism evidence="2 3">
    <name type="scientific">Candidatus Acidulodesulfobacterium ferriphilum</name>
    <dbReference type="NCBI Taxonomy" id="2597223"/>
    <lineage>
        <taxon>Bacteria</taxon>
        <taxon>Deltaproteobacteria</taxon>
        <taxon>Candidatus Acidulodesulfobacterales</taxon>
        <taxon>Candidatus Acidulodesulfobacterium</taxon>
    </lineage>
</organism>
<evidence type="ECO:0000313" key="3">
    <source>
        <dbReference type="Proteomes" id="UP000320813"/>
    </source>
</evidence>
<name>A0A519BC31_9DELT</name>
<dbReference type="EMBL" id="SGBD01000001">
    <property type="protein sequence ID" value="RZD14784.1"/>
    <property type="molecule type" value="Genomic_DNA"/>
</dbReference>
<dbReference type="AlphaFoldDB" id="A0A519BC31"/>
<sequence>MKRKISLLALLTIAIAGFLALTTASPSFAASQANKAGVSFSMSGQYIGKAFWSQNQSQLFTTTGAYPNSNSFEVFLQRLRMNGSISYDKLAHGMPLAAIFTQFDLTNAYNGVTNGYGTNGWQALGYTTVPTGFNHDFNTFGLRQAYIRFITPIGAIMFGRMPVKFGLGVAVNTNADGVGDFIPLGNVGVFVGNLFGNETTAWNNGNTPTPIGALPPALYGYSHIQSGTIPTLEVMSLKPMNDVSWSAWLTEAHLNQFGAVLSSFLAANAALSPTPPSPGSQSLLSESASANITYGGLSATYANKGTNVAGEFDYFRGDIMNSPYAFYNNATTDDRTKIGSYDLYLTGSQLLNTSTPTTVGLKFGIGGPISYQHLDMTYYSQIQNTRTLFGDVIGNNWQSIQLSAPGIDLFYNAPGEAMGTNLANRYTIMVDATEHFTGMNDLQESLIHAAWLKKSINGTDMFGGNDIGTEFDLNFTHHFTKTLAWQAWGAYVWTGSGVESATTPAPNPVKQVPGNWFAPNQGSNNFANASHKDITAIGTAIIWNF</sequence>
<proteinExistence type="predicted"/>
<comment type="caution">
    <text evidence="2">The sequence shown here is derived from an EMBL/GenBank/DDBJ whole genome shotgun (WGS) entry which is preliminary data.</text>
</comment>
<evidence type="ECO:0000256" key="1">
    <source>
        <dbReference type="SAM" id="SignalP"/>
    </source>
</evidence>
<evidence type="ECO:0000313" key="2">
    <source>
        <dbReference type="EMBL" id="RZD14784.1"/>
    </source>
</evidence>
<protein>
    <submittedName>
        <fullName evidence="2">Uncharacterized protein</fullName>
    </submittedName>
</protein>